<organism evidence="2 3">
    <name type="scientific">Streptomyces flavofungini</name>
    <dbReference type="NCBI Taxonomy" id="68200"/>
    <lineage>
        <taxon>Bacteria</taxon>
        <taxon>Bacillati</taxon>
        <taxon>Actinomycetota</taxon>
        <taxon>Actinomycetes</taxon>
        <taxon>Kitasatosporales</taxon>
        <taxon>Streptomycetaceae</taxon>
        <taxon>Streptomyces</taxon>
    </lineage>
</organism>
<accession>A0ABS0XF70</accession>
<evidence type="ECO:0000313" key="2">
    <source>
        <dbReference type="EMBL" id="MBJ3811857.1"/>
    </source>
</evidence>
<feature type="region of interest" description="Disordered" evidence="1">
    <location>
        <begin position="211"/>
        <end position="234"/>
    </location>
</feature>
<dbReference type="Proteomes" id="UP000634780">
    <property type="component" value="Unassembled WGS sequence"/>
</dbReference>
<comment type="caution">
    <text evidence="2">The sequence shown here is derived from an EMBL/GenBank/DDBJ whole genome shotgun (WGS) entry which is preliminary data.</text>
</comment>
<sequence length="998" mass="106588">VPSRQVPKAGAARFGRVPEEDLLLRCSAAGFPRFKLRERKDGSRYRDCEHVHAVCSVLANRREGTLDLRVAQTVPPAAGARPVSPWEGMSGAAVFSDGHIVGIVSCHHLGDGSGRLGASRVDRWAETLSADERGQLEELLGCRLTLDALEGVREQAHRTSSYEQAGQLDHYLAAAERYAGTHPYDDVSFGRTPPLADVYLRRCVRRRLIEHPQGSQGGQGGQGGEANEGAGTVGSRDRLTARLFEEVSAEEVFTSEEPCVVVAGAGGGKTSLLRRCLALGIEARRRGEADEVSVPVLVPAAALAGQPLAEALAAAATAELAPFGLLETLSPALFSRGPGPGARWTVLVDGLDEIADVSVRRSVLGNLAALSEGAPAGPFRFVVATRPLADEELESFTLHFVLKPFQDHDVRDLAQVWFRYLGLPDPQRAADRFLTVLARANLAELASSPLMATMLCRLYAAGPDGALPSSRGAIYRSYIELLDCGRNPAGLVRVRAQTRAALQGRGDQALRAVERTLDQLPALIAQVADVLHGDNRRSAIDVLAKLPAAEQPSAVPPREWLAFLEAALRGSGLLTAGAGRLEFWHQTLLEFLAAQHALADGAHALGPALRRVFERQNPDASEWRVEYGVRIPHEYLSYISFLLDAASESGDPEAMKQISERLCHLVNADYPLLACEFVVHLARFGAALPPQVVTTVVDTALRLLRTGAAHPYEYQEGEEAVDVVLGVGHPDAIGICADLVKDPSLDDRAAMWAARALPRAGGAGGVELCVRLASDPALPGTVRVRSARALAGWDPRGAELCAALGQDTDLDDEARVRALRALVRLGDPRAADLCADLCAQPTLSATHRTWMAILLVSVRDARGAGQYALLAADARLDPARRRRIVKTLGRLPFPRAADLCAGLAMDDSLVGQVRVAAAEALLARCPDARAIALATALTADAGLRDGHRVAAARALAHRSPRQGTALCAALAADESLNPHARDQLWRLLAELRSAHAAP</sequence>
<evidence type="ECO:0000256" key="1">
    <source>
        <dbReference type="SAM" id="MobiDB-lite"/>
    </source>
</evidence>
<feature type="compositionally biased region" description="Gly residues" evidence="1">
    <location>
        <begin position="215"/>
        <end position="226"/>
    </location>
</feature>
<evidence type="ECO:0000313" key="3">
    <source>
        <dbReference type="Proteomes" id="UP000634780"/>
    </source>
</evidence>
<evidence type="ECO:0008006" key="4">
    <source>
        <dbReference type="Google" id="ProtNLM"/>
    </source>
</evidence>
<dbReference type="RefSeq" id="WP_372447259.1">
    <property type="nucleotide sequence ID" value="NZ_JAEKOZ010000031.1"/>
</dbReference>
<proteinExistence type="predicted"/>
<name>A0ABS0XF70_9ACTN</name>
<keyword evidence="3" id="KW-1185">Reference proteome</keyword>
<gene>
    <name evidence="2" type="ORF">JGB26_33040</name>
</gene>
<feature type="non-terminal residue" evidence="2">
    <location>
        <position position="1"/>
    </location>
</feature>
<protein>
    <recommendedName>
        <fullName evidence="4">NACHT domain-containing protein</fullName>
    </recommendedName>
</protein>
<reference evidence="2 3" key="1">
    <citation type="submission" date="2020-12" db="EMBL/GenBank/DDBJ databases">
        <title>Streptomyces typhae sp. nov., a novel endophytic actinomycete isolated from the root of cattail pollen (Typha angustifolia L.).</title>
        <authorList>
            <person name="Peng C."/>
            <person name="Liu C."/>
        </authorList>
    </citation>
    <scope>NUCLEOTIDE SEQUENCE [LARGE SCALE GENOMIC DNA]</scope>
    <source>
        <strain evidence="2 3">JCM 4753</strain>
    </source>
</reference>
<dbReference type="EMBL" id="JAEKOZ010000031">
    <property type="protein sequence ID" value="MBJ3811857.1"/>
    <property type="molecule type" value="Genomic_DNA"/>
</dbReference>